<evidence type="ECO:0000313" key="3">
    <source>
        <dbReference type="Proteomes" id="UP000281985"/>
    </source>
</evidence>
<dbReference type="EMBL" id="REFV01000015">
    <property type="protein sequence ID" value="RMB56670.1"/>
    <property type="molecule type" value="Genomic_DNA"/>
</dbReference>
<reference evidence="2 3" key="1">
    <citation type="submission" date="2018-10" db="EMBL/GenBank/DDBJ databases">
        <title>Dokdonia luteus sp. nov., isolated from sea water.</title>
        <authorList>
            <person name="Zhou L.Y."/>
            <person name="Du Z.J."/>
        </authorList>
    </citation>
    <scope>NUCLEOTIDE SEQUENCE [LARGE SCALE GENOMIC DNA]</scope>
    <source>
        <strain evidence="2 3">SH27</strain>
    </source>
</reference>
<dbReference type="RefSeq" id="WP_121918291.1">
    <property type="nucleotide sequence ID" value="NZ_REFV01000015.1"/>
</dbReference>
<keyword evidence="3" id="KW-1185">Reference proteome</keyword>
<comment type="caution">
    <text evidence="2">The sequence shown here is derived from an EMBL/GenBank/DDBJ whole genome shotgun (WGS) entry which is preliminary data.</text>
</comment>
<evidence type="ECO:0000313" key="2">
    <source>
        <dbReference type="EMBL" id="RMB56670.1"/>
    </source>
</evidence>
<dbReference type="Pfam" id="PF10988">
    <property type="entry name" value="DUF2807"/>
    <property type="match status" value="1"/>
</dbReference>
<dbReference type="Gene3D" id="2.160.20.120">
    <property type="match status" value="1"/>
</dbReference>
<dbReference type="Proteomes" id="UP000281985">
    <property type="component" value="Unassembled WGS sequence"/>
</dbReference>
<sequence length="269" mass="29392">MRSRLGDIGTCDNFTFVKMFSRPIIAVVVAPLLLVLSACDSGDAGLCFDDTTAIAEREVTVPDFEQIIVGENVSLILSQGPQAITVEAPESYIDDVAVTVKNGTLFLADQNRCDLLRESAPTTIRVTAPNITRIRNASQYEVVSDGVLAYDSLILVSDLNENARYSVGEFRMELDVTSFEVISNNISNFYISGRAENALIGFYAGSGRYEGAGVLVDNLRIFHRGSNVMIVNPITSITGEIRSNGNVIAKNRPETVDVQELERGRLIFE</sequence>
<organism evidence="2 3">
    <name type="scientific">Dokdonia sinensis</name>
    <dbReference type="NCBI Taxonomy" id="2479847"/>
    <lineage>
        <taxon>Bacteria</taxon>
        <taxon>Pseudomonadati</taxon>
        <taxon>Bacteroidota</taxon>
        <taxon>Flavobacteriia</taxon>
        <taxon>Flavobacteriales</taxon>
        <taxon>Flavobacteriaceae</taxon>
        <taxon>Dokdonia</taxon>
    </lineage>
</organism>
<dbReference type="OrthoDB" id="1466971at2"/>
<dbReference type="InterPro" id="IPR021255">
    <property type="entry name" value="DUF2807"/>
</dbReference>
<dbReference type="AlphaFoldDB" id="A0A3M0FV53"/>
<proteinExistence type="predicted"/>
<name>A0A3M0FV53_9FLAO</name>
<accession>A0A3M0FV53</accession>
<feature type="domain" description="Putative auto-transporter adhesin head GIN" evidence="1">
    <location>
        <begin position="63"/>
        <end position="253"/>
    </location>
</feature>
<gene>
    <name evidence="2" type="ORF">EAX61_13800</name>
</gene>
<protein>
    <submittedName>
        <fullName evidence="2">DUF2807 domain-containing protein</fullName>
    </submittedName>
</protein>
<evidence type="ECO:0000259" key="1">
    <source>
        <dbReference type="Pfam" id="PF10988"/>
    </source>
</evidence>